<reference evidence="7" key="2">
    <citation type="submission" date="2017-05" db="EMBL/GenBank/DDBJ databases">
        <authorList>
            <consortium name="The Broad Institute Genomics Platform"/>
            <consortium name="The Broad Institute Genomic Center for Infectious Diseases"/>
            <person name="Earl A."/>
            <person name="Manson A."/>
            <person name="Schwartman J."/>
            <person name="Gilmore M."/>
            <person name="Abouelleil A."/>
            <person name="Cao P."/>
            <person name="Chapman S."/>
            <person name="Cusick C."/>
            <person name="Shea T."/>
            <person name="Young S."/>
            <person name="Neafsey D."/>
            <person name="Nusbaum C."/>
            <person name="Birren B."/>
        </authorList>
    </citation>
    <scope>NUCLEOTIDE SEQUENCE</scope>
    <source>
        <strain evidence="7">9E7_DIV0242</strain>
    </source>
</reference>
<proteinExistence type="predicted"/>
<dbReference type="GO" id="GO:0004222">
    <property type="term" value="F:metalloendopeptidase activity"/>
    <property type="evidence" value="ECO:0007669"/>
    <property type="project" value="InterPro"/>
</dbReference>
<dbReference type="Gene3D" id="3.40.390.10">
    <property type="entry name" value="Collagenase (Catalytic Domain)"/>
    <property type="match status" value="1"/>
</dbReference>
<dbReference type="Pfam" id="PF00413">
    <property type="entry name" value="Peptidase_M10"/>
    <property type="match status" value="1"/>
</dbReference>
<evidence type="ECO:0000313" key="7">
    <source>
        <dbReference type="EMBL" id="WYJ91199.1"/>
    </source>
</evidence>
<dbReference type="EMBL" id="CP147247">
    <property type="protein sequence ID" value="WYJ91199.1"/>
    <property type="molecule type" value="Genomic_DNA"/>
</dbReference>
<protein>
    <recommendedName>
        <fullName evidence="5">Peptidase M10 metallopeptidase domain-containing protein</fullName>
    </recommendedName>
</protein>
<dbReference type="EMBL" id="NGMM01000002">
    <property type="protein sequence ID" value="OTP17592.1"/>
    <property type="molecule type" value="Genomic_DNA"/>
</dbReference>
<keyword evidence="4" id="KW-0862">Zinc</keyword>
<gene>
    <name evidence="6" type="ORF">A5888_001730</name>
    <name evidence="7" type="ORF">A5888_002967</name>
</gene>
<organism evidence="6">
    <name type="scientific">Candidatus Enterococcus clewellii</name>
    <dbReference type="NCBI Taxonomy" id="1834193"/>
    <lineage>
        <taxon>Bacteria</taxon>
        <taxon>Bacillati</taxon>
        <taxon>Bacillota</taxon>
        <taxon>Bacilli</taxon>
        <taxon>Lactobacillales</taxon>
        <taxon>Enterococcaceae</taxon>
        <taxon>Enterococcus</taxon>
    </lineage>
</organism>
<dbReference type="GO" id="GO:0031012">
    <property type="term" value="C:extracellular matrix"/>
    <property type="evidence" value="ECO:0007669"/>
    <property type="project" value="InterPro"/>
</dbReference>
<keyword evidence="8" id="KW-1185">Reference proteome</keyword>
<dbReference type="Proteomes" id="UP000195141">
    <property type="component" value="Chromosome"/>
</dbReference>
<evidence type="ECO:0000256" key="4">
    <source>
        <dbReference type="ARBA" id="ARBA00022833"/>
    </source>
</evidence>
<keyword evidence="2" id="KW-0479">Metal-binding</keyword>
<name>A0A242K8W4_9ENTE</name>
<dbReference type="GO" id="GO:0006508">
    <property type="term" value="P:proteolysis"/>
    <property type="evidence" value="ECO:0007669"/>
    <property type="project" value="UniProtKB-KW"/>
</dbReference>
<keyword evidence="3" id="KW-0378">Hydrolase</keyword>
<feature type="domain" description="Peptidase M10 metallopeptidase" evidence="5">
    <location>
        <begin position="54"/>
        <end position="86"/>
    </location>
</feature>
<dbReference type="InterPro" id="IPR024079">
    <property type="entry name" value="MetalloPept_cat_dom_sf"/>
</dbReference>
<evidence type="ECO:0000259" key="5">
    <source>
        <dbReference type="Pfam" id="PF00413"/>
    </source>
</evidence>
<accession>A0A242K8W4</accession>
<sequence>MNRTEAIENAKRYWIQKGFDISKVQIIVKQSRPWCKPVVGYQKGSTVVVYEDKAKEYHVALDVVIAHEIGHYLGFRHYDTNHPIMRGRAQELGGMTL</sequence>
<keyword evidence="1" id="KW-0645">Protease</keyword>
<dbReference type="OrthoDB" id="2339916at2"/>
<dbReference type="RefSeq" id="WP_086348791.1">
    <property type="nucleotide sequence ID" value="NZ_CP147247.1"/>
</dbReference>
<reference evidence="7" key="3">
    <citation type="submission" date="2024-03" db="EMBL/GenBank/DDBJ databases">
        <title>The Genome Sequence of Enterococcus sp. DIV0242b.</title>
        <authorList>
            <consortium name="The Broad Institute Genomics Platform"/>
            <consortium name="The Broad Institute Microbial Omics Core"/>
            <consortium name="The Broad Institute Genomic Center for Infectious Diseases"/>
            <person name="Earl A."/>
            <person name="Manson A."/>
            <person name="Gilmore M."/>
            <person name="Schwartman J."/>
            <person name="Shea T."/>
            <person name="Abouelleil A."/>
            <person name="Cao P."/>
            <person name="Chapman S."/>
            <person name="Cusick C."/>
            <person name="Young S."/>
            <person name="Neafsey D."/>
            <person name="Nusbaum C."/>
            <person name="Birren B."/>
        </authorList>
    </citation>
    <scope>NUCLEOTIDE SEQUENCE</scope>
    <source>
        <strain evidence="7">9E7_DIV0242</strain>
    </source>
</reference>
<dbReference type="GO" id="GO:0008270">
    <property type="term" value="F:zinc ion binding"/>
    <property type="evidence" value="ECO:0007669"/>
    <property type="project" value="InterPro"/>
</dbReference>
<evidence type="ECO:0000313" key="8">
    <source>
        <dbReference type="Proteomes" id="UP000195141"/>
    </source>
</evidence>
<dbReference type="SUPFAM" id="SSF55486">
    <property type="entry name" value="Metalloproteases ('zincins'), catalytic domain"/>
    <property type="match status" value="1"/>
</dbReference>
<evidence type="ECO:0000313" key="6">
    <source>
        <dbReference type="EMBL" id="OTP17592.1"/>
    </source>
</evidence>
<dbReference type="AlphaFoldDB" id="A0A242K8W4"/>
<reference evidence="6" key="1">
    <citation type="submission" date="2017-05" db="EMBL/GenBank/DDBJ databases">
        <title>The Genome Sequence of Enterococcus sp. 9E7_DIV0242.</title>
        <authorList>
            <consortium name="The Broad Institute Genomics Platform"/>
            <consortium name="The Broad Institute Genomic Center for Infectious Diseases"/>
            <person name="Earl A."/>
            <person name="Manson A."/>
            <person name="Schwartman J."/>
            <person name="Gilmore M."/>
            <person name="Abouelleil A."/>
            <person name="Cao P."/>
            <person name="Chapman S."/>
            <person name="Cusick C."/>
            <person name="Shea T."/>
            <person name="Young S."/>
            <person name="Neafsey D."/>
            <person name="Nusbaum C."/>
            <person name="Birren B."/>
        </authorList>
    </citation>
    <scope>NUCLEOTIDE SEQUENCE [LARGE SCALE GENOMIC DNA]</scope>
    <source>
        <strain evidence="6">9E7_DIV0242</strain>
    </source>
</reference>
<evidence type="ECO:0000256" key="3">
    <source>
        <dbReference type="ARBA" id="ARBA00022801"/>
    </source>
</evidence>
<evidence type="ECO:0000256" key="1">
    <source>
        <dbReference type="ARBA" id="ARBA00022670"/>
    </source>
</evidence>
<evidence type="ECO:0000256" key="2">
    <source>
        <dbReference type="ARBA" id="ARBA00022723"/>
    </source>
</evidence>
<dbReference type="InterPro" id="IPR001818">
    <property type="entry name" value="Pept_M10_metallopeptidase"/>
</dbReference>